<evidence type="ECO:0000313" key="2">
    <source>
        <dbReference type="EMBL" id="NYD55028.1"/>
    </source>
</evidence>
<dbReference type="Pfam" id="PF13350">
    <property type="entry name" value="Y_phosphatase3"/>
    <property type="match status" value="1"/>
</dbReference>
<dbReference type="SUPFAM" id="SSF52799">
    <property type="entry name" value="(Phosphotyrosine protein) phosphatases II"/>
    <property type="match status" value="1"/>
</dbReference>
<gene>
    <name evidence="2" type="ORF">BKA02_002083</name>
</gene>
<feature type="domain" description="Tyrosine specific protein phosphatases" evidence="1">
    <location>
        <begin position="108"/>
        <end position="142"/>
    </location>
</feature>
<reference evidence="2 3" key="1">
    <citation type="submission" date="2020-07" db="EMBL/GenBank/DDBJ databases">
        <title>Sequencing the genomes of 1000 actinobacteria strains.</title>
        <authorList>
            <person name="Klenk H.-P."/>
        </authorList>
    </citation>
    <scope>NUCLEOTIDE SEQUENCE [LARGE SCALE GENOMIC DNA]</scope>
    <source>
        <strain evidence="2 3">DSM 22185</strain>
    </source>
</reference>
<organism evidence="2 3">
    <name type="scientific">Microbacterium pseudoresistens</name>
    <dbReference type="NCBI Taxonomy" id="640634"/>
    <lineage>
        <taxon>Bacteria</taxon>
        <taxon>Bacillati</taxon>
        <taxon>Actinomycetota</taxon>
        <taxon>Actinomycetes</taxon>
        <taxon>Micrococcales</taxon>
        <taxon>Microbacteriaceae</taxon>
        <taxon>Microbacterium</taxon>
    </lineage>
</organism>
<keyword evidence="2" id="KW-0378">Hydrolase</keyword>
<dbReference type="Gene3D" id="3.90.190.10">
    <property type="entry name" value="Protein tyrosine phosphatase superfamily"/>
    <property type="match status" value="1"/>
</dbReference>
<dbReference type="EC" id="3.1.3.48" evidence="2"/>
<evidence type="ECO:0000259" key="1">
    <source>
        <dbReference type="PROSITE" id="PS50056"/>
    </source>
</evidence>
<evidence type="ECO:0000313" key="3">
    <source>
        <dbReference type="Proteomes" id="UP000552045"/>
    </source>
</evidence>
<dbReference type="InterPro" id="IPR029021">
    <property type="entry name" value="Prot-tyrosine_phosphatase-like"/>
</dbReference>
<comment type="caution">
    <text evidence="2">The sequence shown here is derived from an EMBL/GenBank/DDBJ whole genome shotgun (WGS) entry which is preliminary data.</text>
</comment>
<dbReference type="PROSITE" id="PS00383">
    <property type="entry name" value="TYR_PHOSPHATASE_1"/>
    <property type="match status" value="1"/>
</dbReference>
<proteinExistence type="predicted"/>
<dbReference type="AlphaFoldDB" id="A0A7Y9JNX3"/>
<dbReference type="InterPro" id="IPR016130">
    <property type="entry name" value="Tyr_Pase_AS"/>
</dbReference>
<dbReference type="InterPro" id="IPR000387">
    <property type="entry name" value="Tyr_Pase_dom"/>
</dbReference>
<dbReference type="InterPro" id="IPR026893">
    <property type="entry name" value="Tyr/Ser_Pase_IphP-type"/>
</dbReference>
<sequence length="234" mass="24857">MSVLELPGAVNLRDVGGIPVGDGRIRSGVLFRSGQLAGLTIEGGTMLRARVRRIVDLRDDVEVRHQPSALQGVAITRVPLFLGSVASFFTDDVSLEGMYRGLIEQSAHRLVEVVRVIAAGEPTLVHCTAGKDRTGVSIALALSAVGADRDAVVADYALTETLMPPERRSQIEARVLAQHPEARNAAALATRSPAPIMQALLDEIDRNHGSAAQYLLDAGLSAAELRELTAALVD</sequence>
<dbReference type="PROSITE" id="PS50056">
    <property type="entry name" value="TYR_PHOSPHATASE_2"/>
    <property type="match status" value="1"/>
</dbReference>
<protein>
    <submittedName>
        <fullName evidence="2">Protein-tyrosine phosphatase</fullName>
        <ecNumber evidence="2">3.1.3.48</ecNumber>
    </submittedName>
</protein>
<dbReference type="GO" id="GO:0004725">
    <property type="term" value="F:protein tyrosine phosphatase activity"/>
    <property type="evidence" value="ECO:0007669"/>
    <property type="project" value="UniProtKB-EC"/>
</dbReference>
<dbReference type="Proteomes" id="UP000552045">
    <property type="component" value="Unassembled WGS sequence"/>
</dbReference>
<name>A0A7Y9JNX3_9MICO</name>
<dbReference type="EMBL" id="JACCBH010000001">
    <property type="protein sequence ID" value="NYD55028.1"/>
    <property type="molecule type" value="Genomic_DNA"/>
</dbReference>
<accession>A0A7Y9JNX3</accession>
<dbReference type="RefSeq" id="WP_179433818.1">
    <property type="nucleotide sequence ID" value="NZ_BAABLC010000002.1"/>
</dbReference>
<keyword evidence="3" id="KW-1185">Reference proteome</keyword>